<evidence type="ECO:0000256" key="2">
    <source>
        <dbReference type="ARBA" id="ARBA00006432"/>
    </source>
</evidence>
<evidence type="ECO:0000313" key="10">
    <source>
        <dbReference type="EMBL" id="MDN4524086.1"/>
    </source>
</evidence>
<dbReference type="InterPro" id="IPR006162">
    <property type="entry name" value="Ppantetheine_attach_site"/>
</dbReference>
<dbReference type="Gene3D" id="3.40.50.720">
    <property type="entry name" value="NAD(P)-binding Rossmann-like Domain"/>
    <property type="match status" value="1"/>
</dbReference>
<dbReference type="SUPFAM" id="SSF56801">
    <property type="entry name" value="Acetyl-CoA synthetase-like"/>
    <property type="match status" value="1"/>
</dbReference>
<dbReference type="Gene3D" id="1.10.1240.100">
    <property type="match status" value="1"/>
</dbReference>
<dbReference type="Pfam" id="PF08659">
    <property type="entry name" value="KR"/>
    <property type="match status" value="1"/>
</dbReference>
<dbReference type="Gene3D" id="3.40.47.10">
    <property type="match status" value="1"/>
</dbReference>
<dbReference type="Pfam" id="PF22621">
    <property type="entry name" value="CurL-like_PKS_C"/>
    <property type="match status" value="1"/>
</dbReference>
<dbReference type="InterPro" id="IPR009081">
    <property type="entry name" value="PP-bd_ACP"/>
</dbReference>
<dbReference type="PANTHER" id="PTHR45527">
    <property type="entry name" value="NONRIBOSOMAL PEPTIDE SYNTHETASE"/>
    <property type="match status" value="1"/>
</dbReference>
<dbReference type="Pfam" id="PF00550">
    <property type="entry name" value="PP-binding"/>
    <property type="match status" value="2"/>
</dbReference>
<dbReference type="EMBL" id="JAUHTR010000002">
    <property type="protein sequence ID" value="MDN4524086.1"/>
    <property type="molecule type" value="Genomic_DNA"/>
</dbReference>
<dbReference type="InterPro" id="IPR014030">
    <property type="entry name" value="Ketoacyl_synth_N"/>
</dbReference>
<comment type="caution">
    <text evidence="10">The sequence shown here is derived from an EMBL/GenBank/DDBJ whole genome shotgun (WGS) entry which is preliminary data.</text>
</comment>
<dbReference type="Gene3D" id="3.30.559.30">
    <property type="entry name" value="Nonribosomal peptide synthetase, condensation domain"/>
    <property type="match status" value="1"/>
</dbReference>
<dbReference type="Gene3D" id="3.30.559.10">
    <property type="entry name" value="Chloramphenicol acetyltransferase-like domain"/>
    <property type="match status" value="1"/>
</dbReference>
<feature type="domain" description="Ketosynthase family 3 (KS3)" evidence="9">
    <location>
        <begin position="1080"/>
        <end position="1497"/>
    </location>
</feature>
<dbReference type="PANTHER" id="PTHR45527:SF1">
    <property type="entry name" value="FATTY ACID SYNTHASE"/>
    <property type="match status" value="1"/>
</dbReference>
<dbReference type="SMART" id="SM00822">
    <property type="entry name" value="PKS_KR"/>
    <property type="match status" value="1"/>
</dbReference>
<evidence type="ECO:0000256" key="6">
    <source>
        <dbReference type="ARBA" id="ARBA00023194"/>
    </source>
</evidence>
<dbReference type="InterPro" id="IPR013968">
    <property type="entry name" value="PKS_KR"/>
</dbReference>
<dbReference type="RefSeq" id="WP_301165138.1">
    <property type="nucleotide sequence ID" value="NZ_JAUHTR010000002.1"/>
</dbReference>
<dbReference type="Proteomes" id="UP001172721">
    <property type="component" value="Unassembled WGS sequence"/>
</dbReference>
<dbReference type="InterPro" id="IPR000873">
    <property type="entry name" value="AMP-dep_synth/lig_dom"/>
</dbReference>
<gene>
    <name evidence="10" type="ORF">QYB97_06350</name>
</gene>
<dbReference type="PROSITE" id="PS00012">
    <property type="entry name" value="PHOSPHOPANTETHEINE"/>
    <property type="match status" value="1"/>
</dbReference>
<dbReference type="CDD" id="cd05930">
    <property type="entry name" value="A_NRPS"/>
    <property type="match status" value="1"/>
</dbReference>
<organism evidence="10 11">
    <name type="scientific">Fictibacillus fluitans</name>
    <dbReference type="NCBI Taxonomy" id="3058422"/>
    <lineage>
        <taxon>Bacteria</taxon>
        <taxon>Bacillati</taxon>
        <taxon>Bacillota</taxon>
        <taxon>Bacilli</taxon>
        <taxon>Bacillales</taxon>
        <taxon>Fictibacillaceae</taxon>
        <taxon>Fictibacillus</taxon>
    </lineage>
</organism>
<dbReference type="Pfam" id="PF13193">
    <property type="entry name" value="AMP-binding_C"/>
    <property type="match status" value="1"/>
</dbReference>
<evidence type="ECO:0000259" key="9">
    <source>
        <dbReference type="PROSITE" id="PS52004"/>
    </source>
</evidence>
<dbReference type="Pfam" id="PF00668">
    <property type="entry name" value="Condensation"/>
    <property type="match status" value="1"/>
</dbReference>
<evidence type="ECO:0000313" key="11">
    <source>
        <dbReference type="Proteomes" id="UP001172721"/>
    </source>
</evidence>
<dbReference type="Gene3D" id="1.10.1200.10">
    <property type="entry name" value="ACP-like"/>
    <property type="match status" value="2"/>
</dbReference>
<dbReference type="InterPro" id="IPR018201">
    <property type="entry name" value="Ketoacyl_synth_AS"/>
</dbReference>
<feature type="domain" description="Carrier" evidence="8">
    <location>
        <begin position="2302"/>
        <end position="2378"/>
    </location>
</feature>
<dbReference type="InterPro" id="IPR020806">
    <property type="entry name" value="PKS_PP-bd"/>
</dbReference>
<evidence type="ECO:0000256" key="5">
    <source>
        <dbReference type="ARBA" id="ARBA00022679"/>
    </source>
</evidence>
<dbReference type="SUPFAM" id="SSF53901">
    <property type="entry name" value="Thiolase-like"/>
    <property type="match status" value="1"/>
</dbReference>
<dbReference type="SUPFAM" id="SSF52777">
    <property type="entry name" value="CoA-dependent acyltransferases"/>
    <property type="match status" value="2"/>
</dbReference>
<dbReference type="InterPro" id="IPR045851">
    <property type="entry name" value="AMP-bd_C_sf"/>
</dbReference>
<dbReference type="InterPro" id="IPR057326">
    <property type="entry name" value="KR_dom"/>
</dbReference>
<evidence type="ECO:0000256" key="3">
    <source>
        <dbReference type="ARBA" id="ARBA00022450"/>
    </source>
</evidence>
<evidence type="ECO:0000259" key="8">
    <source>
        <dbReference type="PROSITE" id="PS50075"/>
    </source>
</evidence>
<evidence type="ECO:0000256" key="7">
    <source>
        <dbReference type="SAM" id="MobiDB-lite"/>
    </source>
</evidence>
<dbReference type="Gene3D" id="3.30.70.3290">
    <property type="match status" value="1"/>
</dbReference>
<dbReference type="Pfam" id="PF00501">
    <property type="entry name" value="AMP-binding"/>
    <property type="match status" value="1"/>
</dbReference>
<dbReference type="InterPro" id="IPR025110">
    <property type="entry name" value="AMP-bd_C"/>
</dbReference>
<dbReference type="SMART" id="SM00825">
    <property type="entry name" value="PKS_KS"/>
    <property type="match status" value="1"/>
</dbReference>
<dbReference type="PROSITE" id="PS52004">
    <property type="entry name" value="KS3_2"/>
    <property type="match status" value="1"/>
</dbReference>
<accession>A0ABT8HTK5</accession>
<protein>
    <submittedName>
        <fullName evidence="10">Amino acid adenylation domain-containing protein</fullName>
    </submittedName>
</protein>
<keyword evidence="3" id="KW-0596">Phosphopantetheine</keyword>
<feature type="domain" description="Carrier" evidence="8">
    <location>
        <begin position="983"/>
        <end position="1059"/>
    </location>
</feature>
<dbReference type="Gene3D" id="2.30.38.10">
    <property type="entry name" value="Luciferase, Domain 3"/>
    <property type="match status" value="1"/>
</dbReference>
<dbReference type="CDD" id="cd08953">
    <property type="entry name" value="KR_2_SDR_x"/>
    <property type="match status" value="1"/>
</dbReference>
<dbReference type="InterPro" id="IPR036291">
    <property type="entry name" value="NAD(P)-bd_dom_sf"/>
</dbReference>
<dbReference type="InterPro" id="IPR016039">
    <property type="entry name" value="Thiolase-like"/>
</dbReference>
<dbReference type="InterPro" id="IPR020845">
    <property type="entry name" value="AMP-binding_CS"/>
</dbReference>
<feature type="region of interest" description="Disordered" evidence="7">
    <location>
        <begin position="959"/>
        <end position="984"/>
    </location>
</feature>
<reference evidence="10" key="1">
    <citation type="submission" date="2023-07" db="EMBL/GenBank/DDBJ databases">
        <title>Fictibacillus sp. isolated from freshwater pond.</title>
        <authorList>
            <person name="Kirdat K."/>
            <person name="Bhat A."/>
            <person name="Mourya A."/>
            <person name="Yadav A."/>
        </authorList>
    </citation>
    <scope>NUCLEOTIDE SEQUENCE</scope>
    <source>
        <strain evidence="10">NE201</strain>
    </source>
</reference>
<comment type="cofactor">
    <cofactor evidence="1">
        <name>pantetheine 4'-phosphate</name>
        <dbReference type="ChEBI" id="CHEBI:47942"/>
    </cofactor>
</comment>
<dbReference type="InterPro" id="IPR036736">
    <property type="entry name" value="ACP-like_sf"/>
</dbReference>
<dbReference type="Gene3D" id="3.40.50.980">
    <property type="match status" value="2"/>
</dbReference>
<keyword evidence="4" id="KW-0597">Phosphoprotein</keyword>
<evidence type="ECO:0000256" key="1">
    <source>
        <dbReference type="ARBA" id="ARBA00001957"/>
    </source>
</evidence>
<dbReference type="Pfam" id="PF02801">
    <property type="entry name" value="Ketoacyl-synt_C"/>
    <property type="match status" value="1"/>
</dbReference>
<dbReference type="InterPro" id="IPR023213">
    <property type="entry name" value="CAT-like_dom_sf"/>
</dbReference>
<name>A0ABT8HTK5_9BACL</name>
<dbReference type="InterPro" id="IPR020841">
    <property type="entry name" value="PKS_Beta-ketoAc_synthase_dom"/>
</dbReference>
<dbReference type="InterPro" id="IPR010071">
    <property type="entry name" value="AA_adenyl_dom"/>
</dbReference>
<dbReference type="Gene3D" id="3.30.300.30">
    <property type="match status" value="1"/>
</dbReference>
<dbReference type="NCBIfam" id="TIGR01733">
    <property type="entry name" value="AA-adenyl-dom"/>
    <property type="match status" value="1"/>
</dbReference>
<dbReference type="SUPFAM" id="SSF51735">
    <property type="entry name" value="NAD(P)-binding Rossmann-fold domains"/>
    <property type="match status" value="2"/>
</dbReference>
<keyword evidence="11" id="KW-1185">Reference proteome</keyword>
<dbReference type="CDD" id="cd00833">
    <property type="entry name" value="PKS"/>
    <property type="match status" value="1"/>
</dbReference>
<comment type="similarity">
    <text evidence="2">Belongs to the ATP-dependent AMP-binding enzyme family.</text>
</comment>
<keyword evidence="6" id="KW-0045">Antibiotic biosynthesis</keyword>
<proteinExistence type="inferred from homology"/>
<dbReference type="SUPFAM" id="SSF47336">
    <property type="entry name" value="ACP-like"/>
    <property type="match status" value="2"/>
</dbReference>
<keyword evidence="5" id="KW-0808">Transferase</keyword>
<sequence length="2397" mass="269002">MTQPLNKSLVEDIVALSPIQEGILYHCLKSPQLPLYISQVSLQVEGRIETHFIQEAFDRVVQENECLRSVIRWEKISHPVQIVMKKVSVTIQEEDLSLLSASEKEIKVKQVRERKQKEGFDLSNGPLAGIVIFKEQPGRYQILFQFHHIILDGWSLGVILSEWFKTYDLLLRNKKWSPGSKPKYKSYIKWLQNYNQDKASEFWKEELSSFSSHTKLPYQINKRHSGMDNSCISLSFSDLLPKVEVFSRTYGVTINAVINSAWGLLLQHYNDSDEAIFGLTISGRPDELPGVQQIAGLFINTIPFITRKEENSTIVEYIRGIHQQMIRCKSAEQLPLSEIQRSAGLKGTEALFNHILVFENYPLDQQLMTGAFSDFKITGYKEAEINHYDLTVSFLLAGDPELKLEYNANLFDRQTIEQMGRHFLSAMSQLISRPEELVNSLSLVTDEEYTQLLKQFNDTETTYSNQEKAVYELFVQQAKRTPDETAVIFQQDSLSYRELAAGANRLGCHLKQQGEGEGHIVAILMDWSTEMITAIMGVLGSGSAYLPIDPGYPEERIRYIVNNSRAQVIITSEQYSAMAASLVPNTVIMAKGDFRAGTGSGKVLSGHGEKLVDFPLAYVIYTSGSTGQPKGVMIDQQAFTEFVLWAVEEYEHRAGYQVLLSNSFAFDSSIQQIFPPLVTGGTLHLLHPSVRMDARQYLRYLKEKRINNMDEIPVLMNVLVEAAAEEYEGPLLGDLTSLSLGSEYVPISLVKKCKKYLISDGKIINGYGPAETTVETCTYHFTGEQDEISLVGKPRSNLKVYIVDKKNRLCPIGVPGEICVSGLGLSKGYLNQPELTAERFISNPFSSISGDKMYKTGDVGQWMPDGNVQYIGRMDHQIKIRGYRVEPGEIEETLLTHPLIHDAVVVAQNRNNFHVLCAFLKSYDAPAQHELKRFLADVLPDYMVPSFFQFVDEYPKTPNGKVDRSALERSDTGGFKEQRDTSMPRHELDEKLVKIWESVLQLQHIGVHTNFFEIGGNSIQLMRVFSKLKKEMPDVTIDISDFFSYNTISELADYIQKPNESKKSVLLSDSKKDRANETKNQDIAIVGLGIRLPGITGPDEFWKLLENEKSTIQEIQTSRKELDPKGFEEKNYLRYGYLEDIDHFEPQFFGITPKVAKYMDPNQRIMLETAYFALEDAGYSKEKVKDRPIGVFMGAVLPEYHHFLNIRIDELLSSNLPANLAGRLSYHFGFNGPSLVIDTACSSSLAALHSAMQSLRNEECEMAMVGGIHLDVAPVRREEAMESNIVSPTESCKAFSEDADGTIGGEGCICVLLKPLNQALTDNDRVYAVVKGSGVVQDGARSNGITSPSPDAQAETLLKAWRDAGIDDPKTISFIEAHGTGTKIGDPIEVKGIQKAVQSFTNEKQFIALGSVKSNIGHLDSAAGLAGLAKAALSLKNGQVPASLYTKKLNPLIHFDKSPVFINKALTPVGANGDSPPRAGVSSFGLSGTNVHVVLEKYEQLAEKVDNLSAGPYLMTLSASTENKLAKKIQDLQTLLKERNGQQLKDISYTLNCRRSHEEYRFAAIAKDTSELIQQLNGPSKISSENQESVLTVQLQDYETGSEQLYEELCQSGFFNDEELKKYSLEIDRYQENERSARLAKYVSFLSGIVQLLRHTGLTLNITGTGIGALAADYINGGSTLKHVIDSWEEGNERSSVQEGYQEGMLLSIGHASNLNAGQQKADLYLHEAKRAAILQLLAKLYLSGMNMNFKPLQEGKVVSLPVYPFQRKSYWLDMNEINNQKVLPRDEQKKSSLNSVSHLLHHLAWKPKELTRQNRRPLRGTIVIAGEHSDLENLLASQLRKEGRSVLQIQYGPEHTEKETEQLLHEIKKAGIPMGAFIYLSKERTEKSLHDLRYPKSDHLSAVIEAQLQTILNTGKILAAQTEEGPLPMFQITFNADKVEPSDIPVDPLQSLNVSLNRSLNREYPQLQAYSIDFSAYDQSLEAMVERIVQEVTWYQEIREIAYRGSNRYVKQLQRKVLDQPERDMFRKNGVYVVTGGAGGLAAEVCRSIANKVNATFLLLGRSAYEQLSEEQLTNMRELKALGASVEYFSVNIADFSALQQMVKQISSTYKKIDGVIHTAGVMGNRVPFGEASLYDFKRVFESKVYGTVYLDYLLRDQMLDFFILFSSVDAVLSEQNIGPYTSANHFMDQYALHQRQLGKNFISVQWGGWQLTGMGDAARKGKQESLINEIKRLSLLILGFERQDGLLSFHQLVSSNASHTLVTGLNTQDLQEIKDLSFFELSSELQILSEKKPEHNAEPVTLESITASVASLWKEILELDEEPGLKETYFSLGGDSIQGLDITVELSELYELELDANILFRHETIEALSQYIHEQLNKSTQKEVSFPIPKATPLS</sequence>
<dbReference type="InterPro" id="IPR014031">
    <property type="entry name" value="Ketoacyl_synth_C"/>
</dbReference>
<dbReference type="SMART" id="SM00823">
    <property type="entry name" value="PKS_PP"/>
    <property type="match status" value="2"/>
</dbReference>
<dbReference type="PROSITE" id="PS00455">
    <property type="entry name" value="AMP_BINDING"/>
    <property type="match status" value="1"/>
</dbReference>
<dbReference type="InterPro" id="IPR001242">
    <property type="entry name" value="Condensation_dom"/>
</dbReference>
<feature type="compositionally biased region" description="Basic and acidic residues" evidence="7">
    <location>
        <begin position="961"/>
        <end position="984"/>
    </location>
</feature>
<dbReference type="PROSITE" id="PS00606">
    <property type="entry name" value="KS3_1"/>
    <property type="match status" value="1"/>
</dbReference>
<evidence type="ECO:0000256" key="4">
    <source>
        <dbReference type="ARBA" id="ARBA00022553"/>
    </source>
</evidence>
<dbReference type="Pfam" id="PF00109">
    <property type="entry name" value="ketoacyl-synt"/>
    <property type="match status" value="1"/>
</dbReference>
<dbReference type="PROSITE" id="PS50075">
    <property type="entry name" value="CARRIER"/>
    <property type="match status" value="2"/>
</dbReference>